<dbReference type="Proteomes" id="UP000716004">
    <property type="component" value="Unassembled WGS sequence"/>
</dbReference>
<feature type="domain" description="SUF system FeS cluster assembly SufBD core" evidence="2">
    <location>
        <begin position="172"/>
        <end position="405"/>
    </location>
</feature>
<evidence type="ECO:0000313" key="5">
    <source>
        <dbReference type="Proteomes" id="UP000716004"/>
    </source>
</evidence>
<dbReference type="SUPFAM" id="SSF101960">
    <property type="entry name" value="Stabilizer of iron transporter SufD"/>
    <property type="match status" value="1"/>
</dbReference>
<dbReference type="GO" id="GO:0016226">
    <property type="term" value="P:iron-sulfur cluster assembly"/>
    <property type="evidence" value="ECO:0007669"/>
    <property type="project" value="InterPro"/>
</dbReference>
<dbReference type="PANTHER" id="PTHR30508:SF1">
    <property type="entry name" value="UPF0051 PROTEIN ABCI8, CHLOROPLASTIC-RELATED"/>
    <property type="match status" value="1"/>
</dbReference>
<dbReference type="Pfam" id="PF19295">
    <property type="entry name" value="SufBD_N"/>
    <property type="match status" value="1"/>
</dbReference>
<dbReference type="InterPro" id="IPR055346">
    <property type="entry name" value="Fe-S_cluster_assembly_SufBD"/>
</dbReference>
<dbReference type="InterPro" id="IPR045595">
    <property type="entry name" value="SufBD_N"/>
</dbReference>
<evidence type="ECO:0000259" key="3">
    <source>
        <dbReference type="Pfam" id="PF19295"/>
    </source>
</evidence>
<name>A0A8J7YKE0_9ARCH</name>
<dbReference type="Pfam" id="PF01458">
    <property type="entry name" value="SUFBD_core"/>
    <property type="match status" value="1"/>
</dbReference>
<gene>
    <name evidence="4" type="primary">sufD</name>
    <name evidence="4" type="ORF">J9259_04780</name>
</gene>
<evidence type="ECO:0000313" key="4">
    <source>
        <dbReference type="EMBL" id="MBX8631819.1"/>
    </source>
</evidence>
<dbReference type="AlphaFoldDB" id="A0A8J7YKE0"/>
<accession>A0A8J7YKE0</accession>
<evidence type="ECO:0000256" key="1">
    <source>
        <dbReference type="ARBA" id="ARBA00043967"/>
    </source>
</evidence>
<evidence type="ECO:0000259" key="2">
    <source>
        <dbReference type="Pfam" id="PF01458"/>
    </source>
</evidence>
<organism evidence="4 5">
    <name type="scientific">Candidatus Sysuiplasma superficiale</name>
    <dbReference type="NCBI Taxonomy" id="2823368"/>
    <lineage>
        <taxon>Archaea</taxon>
        <taxon>Methanobacteriati</taxon>
        <taxon>Thermoplasmatota</taxon>
        <taxon>Thermoplasmata</taxon>
        <taxon>Candidatus Sysuiplasmatales</taxon>
        <taxon>Candidatus Sysuiplasmataceae</taxon>
        <taxon>Candidatus Sysuiplasma</taxon>
    </lineage>
</organism>
<reference evidence="4" key="1">
    <citation type="submission" date="2021-04" db="EMBL/GenBank/DDBJ databases">
        <title>Genomic insights into ecological role and evolution of a novel Thermoplasmata order Candidatus Sysuiplasmatales.</title>
        <authorList>
            <person name="Yuan Y."/>
        </authorList>
    </citation>
    <scope>NUCLEOTIDE SEQUENCE</scope>
    <source>
        <strain evidence="4">YP2-bin.285</strain>
    </source>
</reference>
<sequence length="470" mass="52886">MTAMTQDIMNTGESELPSFNMEPAWLSEYRRRSLAVFRQSRPEPNPLYTKYESLTRFDASGLTPAKVPSELPAVPERYVELAGEEGKSIFMIHYGGAFYRSKSLPRGVIFEEMKDAVAKHADIAEESFRLKGLKPEDDIYVALNNAFFTSGYFLYVPRNTHLEAPVHVVYIENGAGKAGFHQNIVRLEEGSSANVIEEIYSEEGVSGLSLYSSVTDVHLSHGAELHHASLENLSAGTVYLSNKRAIAMRESRMHWVSSYMGGDITRARSDTDFEGQGASTDDYEILFSGGKQKFDIVTDLHHNVESTSGRVTVRSVLRDRSRALLRGMIRIGEKASNTSAYLAEHGMLLSRDSKCDAIPGLEILTNGVKATHSASVSQMDEQQLYYLQTRGIERNDAEKLLVLGFFDPVISRIPIDAVRDKLRFQIEDKWNNAISIQSSRHLDELEFEKYVKDQIKSPGENIFEGHYKYR</sequence>
<dbReference type="NCBIfam" id="TIGR01981">
    <property type="entry name" value="sufD"/>
    <property type="match status" value="1"/>
</dbReference>
<dbReference type="InterPro" id="IPR037284">
    <property type="entry name" value="SUF_FeS_clus_asmbl_SufBD_sf"/>
</dbReference>
<protein>
    <submittedName>
        <fullName evidence="4">Fe-S cluster assembly protein SufD</fullName>
    </submittedName>
</protein>
<dbReference type="PANTHER" id="PTHR30508">
    <property type="entry name" value="FES CLUSTER ASSEMBLY PROTEIN SUF"/>
    <property type="match status" value="1"/>
</dbReference>
<dbReference type="EMBL" id="JAGVSJ010000009">
    <property type="protein sequence ID" value="MBX8631819.1"/>
    <property type="molecule type" value="Genomic_DNA"/>
</dbReference>
<dbReference type="InterPro" id="IPR000825">
    <property type="entry name" value="SUF_FeS_clus_asmbl_SufBD_core"/>
</dbReference>
<comment type="similarity">
    <text evidence="1">Belongs to the iron-sulfur cluster assembly SufBD family.</text>
</comment>
<feature type="domain" description="SUF system FeS cluster assembly SufBD N-terminal" evidence="3">
    <location>
        <begin position="101"/>
        <end position="168"/>
    </location>
</feature>
<comment type="caution">
    <text evidence="4">The sequence shown here is derived from an EMBL/GenBank/DDBJ whole genome shotgun (WGS) entry which is preliminary data.</text>
</comment>
<dbReference type="InterPro" id="IPR011542">
    <property type="entry name" value="SUF_FeS_clus_asmbl_SufD"/>
</dbReference>
<proteinExistence type="inferred from homology"/>